<accession>A0A316W9S5</accession>
<dbReference type="EMBL" id="PPEG02000013">
    <property type="protein sequence ID" value="PWN58085.1"/>
    <property type="molecule type" value="Genomic_DNA"/>
</dbReference>
<comment type="caution">
    <text evidence="1">The sequence shown here is derived from an EMBL/GenBank/DDBJ whole genome shotgun (WGS) entry which is preliminary data.</text>
</comment>
<reference evidence="1 2" key="1">
    <citation type="submission" date="2018-04" db="EMBL/GenBank/DDBJ databases">
        <title>Chryseobacterium oncorhynchi 701B-08T from rainbow trout, and Chryseobacterium viscerum 687B-08T from diseased fish.</title>
        <authorList>
            <person name="Jeong J.-J."/>
            <person name="Lee Y.J."/>
            <person name="Pathiraja D."/>
            <person name="Park B."/>
            <person name="Choi I.-G."/>
            <person name="Kim K.D."/>
        </authorList>
    </citation>
    <scope>NUCLEOTIDE SEQUENCE [LARGE SCALE GENOMIC DNA]</scope>
    <source>
        <strain evidence="1 2">687B-08</strain>
    </source>
</reference>
<protein>
    <submittedName>
        <fullName evidence="1">Uncharacterized protein</fullName>
    </submittedName>
</protein>
<dbReference type="AlphaFoldDB" id="A0A316W9S5"/>
<sequence>MQGKIQGLSFTKRAIPIPADYRPLYKIAHILLILHLSCRSGKSSMMKLHFLCWAIKTKANTSIVTGWIGDKFSSHLHIWGIEPTVNRALTFATADDLIENIGADFVITLKGKELAKAILKNKELFVREKEFLSAIGKNTITESQITQLSNKFF</sequence>
<gene>
    <name evidence="1" type="ORF">C1634_024220</name>
</gene>
<evidence type="ECO:0000313" key="1">
    <source>
        <dbReference type="EMBL" id="PWN58085.1"/>
    </source>
</evidence>
<dbReference type="Proteomes" id="UP000236413">
    <property type="component" value="Unassembled WGS sequence"/>
</dbReference>
<organism evidence="1 2">
    <name type="scientific">Chryseobacterium viscerum</name>
    <dbReference type="NCBI Taxonomy" id="1037377"/>
    <lineage>
        <taxon>Bacteria</taxon>
        <taxon>Pseudomonadati</taxon>
        <taxon>Bacteroidota</taxon>
        <taxon>Flavobacteriia</taxon>
        <taxon>Flavobacteriales</taxon>
        <taxon>Weeksellaceae</taxon>
        <taxon>Chryseobacterium group</taxon>
        <taxon>Chryseobacterium</taxon>
    </lineage>
</organism>
<proteinExistence type="predicted"/>
<evidence type="ECO:0000313" key="2">
    <source>
        <dbReference type="Proteomes" id="UP000236413"/>
    </source>
</evidence>
<name>A0A316W9S5_9FLAO</name>
<dbReference type="RefSeq" id="WP_103235503.1">
    <property type="nucleotide sequence ID" value="NZ_PPEG02000013.1"/>
</dbReference>